<keyword evidence="3" id="KW-0812">Transmembrane</keyword>
<dbReference type="InterPro" id="IPR002347">
    <property type="entry name" value="SDR_fam"/>
</dbReference>
<dbReference type="PANTHER" id="PTHR24322:SF748">
    <property type="entry name" value="FI23927P1-RELATED"/>
    <property type="match status" value="1"/>
</dbReference>
<dbReference type="GO" id="GO:0016616">
    <property type="term" value="F:oxidoreductase activity, acting on the CH-OH group of donors, NAD or NADP as acceptor"/>
    <property type="evidence" value="ECO:0007669"/>
    <property type="project" value="TreeGrafter"/>
</dbReference>
<keyword evidence="3" id="KW-0472">Membrane</keyword>
<dbReference type="PRINTS" id="PR00081">
    <property type="entry name" value="GDHRDH"/>
</dbReference>
<reference evidence="4" key="1">
    <citation type="submission" date="2015-06" db="EMBL/GenBank/DDBJ databases">
        <authorList>
            <person name="Hoefler B.C."/>
            <person name="Straight P.D."/>
        </authorList>
    </citation>
    <scope>NUCLEOTIDE SEQUENCE</scope>
</reference>
<dbReference type="GO" id="GO:0005811">
    <property type="term" value="C:lipid droplet"/>
    <property type="evidence" value="ECO:0007669"/>
    <property type="project" value="TreeGrafter"/>
</dbReference>
<keyword evidence="3" id="KW-1133">Transmembrane helix</keyword>
<name>A0A0K8VR95_BACLA</name>
<dbReference type="PANTHER" id="PTHR24322">
    <property type="entry name" value="PKSB"/>
    <property type="match status" value="1"/>
</dbReference>
<feature type="transmembrane region" description="Helical" evidence="3">
    <location>
        <begin position="12"/>
        <end position="33"/>
    </location>
</feature>
<dbReference type="EMBL" id="GDHF01011214">
    <property type="protein sequence ID" value="JAI41100.1"/>
    <property type="molecule type" value="Transcribed_RNA"/>
</dbReference>
<dbReference type="OrthoDB" id="6251714at2759"/>
<evidence type="ECO:0000313" key="4">
    <source>
        <dbReference type="EMBL" id="JAI41100.1"/>
    </source>
</evidence>
<dbReference type="PRINTS" id="PR00080">
    <property type="entry name" value="SDRFAMILY"/>
</dbReference>
<protein>
    <submittedName>
        <fullName evidence="4">17-beta-hydroxysteroid dehydrogenase 13</fullName>
    </submittedName>
</protein>
<gene>
    <name evidence="4" type="primary">HSD17B13_4</name>
    <name evidence="4" type="ORF">c0_g1_i1</name>
</gene>
<dbReference type="GeneID" id="108970509"/>
<dbReference type="Gene3D" id="3.40.50.720">
    <property type="entry name" value="NAD(P)-binding Rossmann-like Domain"/>
    <property type="match status" value="1"/>
</dbReference>
<evidence type="ECO:0000256" key="3">
    <source>
        <dbReference type="SAM" id="Phobius"/>
    </source>
</evidence>
<proteinExistence type="inferred from homology"/>
<keyword evidence="1" id="KW-0560">Oxidoreductase</keyword>
<dbReference type="Pfam" id="PF00106">
    <property type="entry name" value="adh_short"/>
    <property type="match status" value="1"/>
</dbReference>
<accession>A0A0K8VR95</accession>
<dbReference type="PROSITE" id="PS00061">
    <property type="entry name" value="ADH_SHORT"/>
    <property type="match status" value="1"/>
</dbReference>
<dbReference type="SUPFAM" id="SSF51735">
    <property type="entry name" value="NAD(P)-binding Rossmann-fold domains"/>
    <property type="match status" value="1"/>
</dbReference>
<evidence type="ECO:0000256" key="2">
    <source>
        <dbReference type="RuleBase" id="RU000363"/>
    </source>
</evidence>
<dbReference type="InterPro" id="IPR036291">
    <property type="entry name" value="NAD(P)-bd_dom_sf"/>
</dbReference>
<dbReference type="AlphaFoldDB" id="A0A0K8VR95"/>
<dbReference type="InterPro" id="IPR020904">
    <property type="entry name" value="Sc_DH/Rdtase_CS"/>
</dbReference>
<sequence>MLKPRLHKAIVWTFNVILAIFVVPIALLVTTIITNIESCRRKEEKSIKNEVAVVTGSATGLGKHLAIALAARGCHVAICDINFDLAVTTAQEIADKYGVKTKAYKVDVSKYDEIVELNKKLTDDIGAATILVNNAGLMLHADRLNPTVEEIQTMINVNYTSHFWTNRVFKENMRRAEKGYIMAICSIAGLHVMVENEPYSSTKFAVRTLMRALRALLKIEGLHYIHLTTVFPIFIATSSKLIQLSIDEGFGKIYPLLKSEEVAQRAVSGMLRGEVEVIIPSYIALTYRLYVLFPQRVQDWINAFYVRRSKKYKKI</sequence>
<comment type="similarity">
    <text evidence="2">Belongs to the short-chain dehydrogenases/reductases (SDR) family.</text>
</comment>
<evidence type="ECO:0000256" key="1">
    <source>
        <dbReference type="ARBA" id="ARBA00023002"/>
    </source>
</evidence>
<organism evidence="4">
    <name type="scientific">Bactrocera latifrons</name>
    <name type="common">Malaysian fruit fly</name>
    <name type="synonym">Chaetodacus latifrons</name>
    <dbReference type="NCBI Taxonomy" id="174628"/>
    <lineage>
        <taxon>Eukaryota</taxon>
        <taxon>Metazoa</taxon>
        <taxon>Ecdysozoa</taxon>
        <taxon>Arthropoda</taxon>
        <taxon>Hexapoda</taxon>
        <taxon>Insecta</taxon>
        <taxon>Pterygota</taxon>
        <taxon>Neoptera</taxon>
        <taxon>Endopterygota</taxon>
        <taxon>Diptera</taxon>
        <taxon>Brachycera</taxon>
        <taxon>Muscomorpha</taxon>
        <taxon>Tephritoidea</taxon>
        <taxon>Tephritidae</taxon>
        <taxon>Bactrocera</taxon>
        <taxon>Bactrocera</taxon>
    </lineage>
</organism>